<dbReference type="Proteomes" id="UP000000841">
    <property type="component" value="Chromosome"/>
</dbReference>
<dbReference type="HOGENOM" id="CLU_088487_0_0_11"/>
<reference evidence="5 6" key="1">
    <citation type="journal article" date="2009" name="Stand. Genomic Sci.">
        <title>Complete genome sequence of Saccharomonospora viridis type strain (P101).</title>
        <authorList>
            <person name="Pati A."/>
            <person name="Sikorski J."/>
            <person name="Nolan M."/>
            <person name="Lapidus A."/>
            <person name="Copeland A."/>
            <person name="Glavina Del Rio T."/>
            <person name="Lucas S."/>
            <person name="Chen F."/>
            <person name="Tice H."/>
            <person name="Pitluck S."/>
            <person name="Cheng J.F."/>
            <person name="Chertkov O."/>
            <person name="Brettin T."/>
            <person name="Han C."/>
            <person name="Detter J.C."/>
            <person name="Kuske C."/>
            <person name="Bruce D."/>
            <person name="Goodwin L."/>
            <person name="Chain P."/>
            <person name="D'haeseleer P."/>
            <person name="Chen A."/>
            <person name="Palaniappan K."/>
            <person name="Ivanova N."/>
            <person name="Mavromatis K."/>
            <person name="Mikhailova N."/>
            <person name="Rohde M."/>
            <person name="Tindall B.J."/>
            <person name="Goker M."/>
            <person name="Bristow J."/>
            <person name="Eisen J.A."/>
            <person name="Markowitz V."/>
            <person name="Hugenholtz P."/>
            <person name="Kyrpides N.C."/>
            <person name="Klenk H.P."/>
        </authorList>
    </citation>
    <scope>NUCLEOTIDE SEQUENCE [LARGE SCALE GENOMIC DNA]</scope>
    <source>
        <strain evidence="6">ATCC 15386 / DSM 43017 / JCM 3036 / NBRC 12207 / P101</strain>
    </source>
</reference>
<dbReference type="EMBL" id="CP001683">
    <property type="protein sequence ID" value="ACU98758.1"/>
    <property type="molecule type" value="Genomic_DNA"/>
</dbReference>
<evidence type="ECO:0000256" key="4">
    <source>
        <dbReference type="ARBA" id="ARBA00023186"/>
    </source>
</evidence>
<evidence type="ECO:0000256" key="1">
    <source>
        <dbReference type="ARBA" id="ARBA00004496"/>
    </source>
</evidence>
<dbReference type="eggNOG" id="ENOG5033SZB">
    <property type="taxonomic scope" value="Bacteria"/>
</dbReference>
<evidence type="ECO:0000313" key="5">
    <source>
        <dbReference type="EMBL" id="ACU98758.1"/>
    </source>
</evidence>
<dbReference type="AlphaFoldDB" id="C7MRH2"/>
<evidence type="ECO:0000256" key="3">
    <source>
        <dbReference type="ARBA" id="ARBA00022490"/>
    </source>
</evidence>
<dbReference type="KEGG" id="svi:Svir_38140"/>
<dbReference type="STRING" id="471857.Svir_38140"/>
<protein>
    <recommendedName>
        <fullName evidence="7">EspG family protein</fullName>
    </recommendedName>
</protein>
<evidence type="ECO:0000256" key="2">
    <source>
        <dbReference type="ARBA" id="ARBA00006411"/>
    </source>
</evidence>
<organism evidence="5 6">
    <name type="scientific">Saccharomonospora viridis (strain ATCC 15386 / DSM 43017 / JCM 3036 / CCUG 5913 / NBRC 12207 / NCIMB 9602 / P101)</name>
    <name type="common">Thermoactinomyces viridis</name>
    <dbReference type="NCBI Taxonomy" id="471857"/>
    <lineage>
        <taxon>Bacteria</taxon>
        <taxon>Bacillati</taxon>
        <taxon>Actinomycetota</taxon>
        <taxon>Actinomycetes</taxon>
        <taxon>Pseudonocardiales</taxon>
        <taxon>Pseudonocardiaceae</taxon>
        <taxon>Saccharomonospora</taxon>
    </lineage>
</organism>
<proteinExistence type="inferred from homology"/>
<name>C7MRH2_SACVD</name>
<keyword evidence="4" id="KW-0143">Chaperone</keyword>
<sequence>MVSTMPGGGVVLSTLEFDVLWEHLGLPQRHVALDVPSPGVTYTERARFVEQAWDSLAARGLVQGRETTVELGDLLHLLARPQLSVDVWVWTDRQISGLAACTGQQAVLGVVDGDEVWLIPARDSALAASAVSVAGELGPGVGRSVSLPHDVLVAADAEARGDAKALATALEDRGVELWQAQELAGMLFGTVTRGQFGAQRLARDGRTRRAGRVVAFYDTDAGRYLFQVAPGGDGRDWATVTPADNALLAQRVWELLDEV</sequence>
<keyword evidence="6" id="KW-1185">Reference proteome</keyword>
<dbReference type="Pfam" id="PF14011">
    <property type="entry name" value="ESX-1_EspG"/>
    <property type="match status" value="1"/>
</dbReference>
<evidence type="ECO:0008006" key="7">
    <source>
        <dbReference type="Google" id="ProtNLM"/>
    </source>
</evidence>
<evidence type="ECO:0000313" key="6">
    <source>
        <dbReference type="Proteomes" id="UP000000841"/>
    </source>
</evidence>
<comment type="subcellular location">
    <subcellularLocation>
        <location evidence="1">Cytoplasm</location>
    </subcellularLocation>
</comment>
<keyword evidence="3" id="KW-0963">Cytoplasm</keyword>
<comment type="similarity">
    <text evidence="2">Belongs to the EspG family.</text>
</comment>
<accession>C7MRH2</accession>
<dbReference type="InterPro" id="IPR025734">
    <property type="entry name" value="EspG"/>
</dbReference>
<gene>
    <name evidence="5" type="ordered locus">Svir_38140</name>
</gene>